<dbReference type="EMBL" id="PQGG01000030">
    <property type="protein sequence ID" value="POP52246.1"/>
    <property type="molecule type" value="Genomic_DNA"/>
</dbReference>
<protein>
    <recommendedName>
        <fullName evidence="10">Efflux RND transporter periplasmic adaptor subunit</fullName>
    </recommendedName>
</protein>
<comment type="caution">
    <text evidence="8">The sequence shown here is derived from an EMBL/GenBank/DDBJ whole genome shotgun (WGS) entry which is preliminary data.</text>
</comment>
<feature type="domain" description="Multidrug resistance protein MdtA-like C-terminal permuted SH3" evidence="7">
    <location>
        <begin position="357"/>
        <end position="400"/>
    </location>
</feature>
<evidence type="ECO:0000313" key="9">
    <source>
        <dbReference type="Proteomes" id="UP000237222"/>
    </source>
</evidence>
<dbReference type="AlphaFoldDB" id="A0A2S4HE25"/>
<keyword evidence="5" id="KW-0472">Membrane</keyword>
<dbReference type="Gene3D" id="2.40.420.20">
    <property type="match status" value="1"/>
</dbReference>
<comment type="subcellular location">
    <subcellularLocation>
        <location evidence="1">Cell envelope</location>
    </subcellularLocation>
</comment>
<comment type="similarity">
    <text evidence="2">Belongs to the membrane fusion protein (MFP) (TC 8.A.1) family.</text>
</comment>
<accession>A0A2S4HE25</accession>
<evidence type="ECO:0000256" key="5">
    <source>
        <dbReference type="SAM" id="Phobius"/>
    </source>
</evidence>
<dbReference type="GO" id="GO:1990281">
    <property type="term" value="C:efflux pump complex"/>
    <property type="evidence" value="ECO:0007669"/>
    <property type="project" value="TreeGrafter"/>
</dbReference>
<evidence type="ECO:0000259" key="7">
    <source>
        <dbReference type="Pfam" id="PF25967"/>
    </source>
</evidence>
<dbReference type="NCBIfam" id="TIGR01730">
    <property type="entry name" value="RND_mfp"/>
    <property type="match status" value="1"/>
</dbReference>
<dbReference type="SUPFAM" id="SSF111369">
    <property type="entry name" value="HlyD-like secretion proteins"/>
    <property type="match status" value="1"/>
</dbReference>
<dbReference type="PANTHER" id="PTHR30469">
    <property type="entry name" value="MULTIDRUG RESISTANCE PROTEIN MDTA"/>
    <property type="match status" value="1"/>
</dbReference>
<feature type="transmembrane region" description="Helical" evidence="5">
    <location>
        <begin position="40"/>
        <end position="60"/>
    </location>
</feature>
<name>A0A2S4HE25_9GAMM</name>
<evidence type="ECO:0000256" key="2">
    <source>
        <dbReference type="ARBA" id="ARBA00009477"/>
    </source>
</evidence>
<dbReference type="GO" id="GO:0015562">
    <property type="term" value="F:efflux transmembrane transporter activity"/>
    <property type="evidence" value="ECO:0007669"/>
    <property type="project" value="TreeGrafter"/>
</dbReference>
<gene>
    <name evidence="8" type="ORF">C0068_12755</name>
</gene>
<reference evidence="8" key="1">
    <citation type="submission" date="2018-01" db="EMBL/GenBank/DDBJ databases">
        <authorList>
            <person name="Yu X.-D."/>
        </authorList>
    </citation>
    <scope>NUCLEOTIDE SEQUENCE</scope>
    <source>
        <strain evidence="8">ZX-21</strain>
    </source>
</reference>
<evidence type="ECO:0000256" key="1">
    <source>
        <dbReference type="ARBA" id="ARBA00004196"/>
    </source>
</evidence>
<dbReference type="Proteomes" id="UP000237222">
    <property type="component" value="Unassembled WGS sequence"/>
</dbReference>
<evidence type="ECO:0000256" key="3">
    <source>
        <dbReference type="ARBA" id="ARBA00022448"/>
    </source>
</evidence>
<dbReference type="Gene3D" id="2.40.50.100">
    <property type="match status" value="1"/>
</dbReference>
<feature type="domain" description="Multidrug resistance protein MdtA-like barrel-sandwich hybrid" evidence="6">
    <location>
        <begin position="107"/>
        <end position="247"/>
    </location>
</feature>
<proteinExistence type="inferred from homology"/>
<keyword evidence="5" id="KW-1133">Transmembrane helix</keyword>
<evidence type="ECO:0000256" key="4">
    <source>
        <dbReference type="SAM" id="Coils"/>
    </source>
</evidence>
<feature type="coiled-coil region" evidence="4">
    <location>
        <begin position="193"/>
        <end position="220"/>
    </location>
</feature>
<dbReference type="Pfam" id="PF25967">
    <property type="entry name" value="RND-MFP_C"/>
    <property type="match status" value="1"/>
</dbReference>
<evidence type="ECO:0000313" key="8">
    <source>
        <dbReference type="EMBL" id="POP52246.1"/>
    </source>
</evidence>
<dbReference type="Gene3D" id="2.40.30.170">
    <property type="match status" value="1"/>
</dbReference>
<keyword evidence="4" id="KW-0175">Coiled coil</keyword>
<dbReference type="InterPro" id="IPR058625">
    <property type="entry name" value="MdtA-like_BSH"/>
</dbReference>
<evidence type="ECO:0008006" key="10">
    <source>
        <dbReference type="Google" id="ProtNLM"/>
    </source>
</evidence>
<dbReference type="Pfam" id="PF25917">
    <property type="entry name" value="BSH_RND"/>
    <property type="match status" value="1"/>
</dbReference>
<evidence type="ECO:0000259" key="6">
    <source>
        <dbReference type="Pfam" id="PF25917"/>
    </source>
</evidence>
<dbReference type="InterPro" id="IPR058627">
    <property type="entry name" value="MdtA-like_C"/>
</dbReference>
<keyword evidence="5" id="KW-0812">Transmembrane</keyword>
<keyword evidence="3" id="KW-0813">Transport</keyword>
<dbReference type="PANTHER" id="PTHR30469:SF12">
    <property type="entry name" value="MULTIDRUG RESISTANCE PROTEIN MDTA"/>
    <property type="match status" value="1"/>
</dbReference>
<dbReference type="Gene3D" id="1.10.287.470">
    <property type="entry name" value="Helix hairpin bin"/>
    <property type="match status" value="1"/>
</dbReference>
<organism evidence="8 9">
    <name type="scientific">Zhongshania marina</name>
    <dbReference type="NCBI Taxonomy" id="2304603"/>
    <lineage>
        <taxon>Bacteria</taxon>
        <taxon>Pseudomonadati</taxon>
        <taxon>Pseudomonadota</taxon>
        <taxon>Gammaproteobacteria</taxon>
        <taxon>Cellvibrionales</taxon>
        <taxon>Spongiibacteraceae</taxon>
        <taxon>Zhongshania</taxon>
    </lineage>
</organism>
<dbReference type="InterPro" id="IPR006143">
    <property type="entry name" value="RND_pump_MFP"/>
</dbReference>
<sequence length="439" mass="47930">MTPCARILCVRVSFQTATKKPLGAITQLENISVLKPSKQVLQSTVVIVVAIVIAGVFFALRPPPETVTIEPPTLTIDLAVAEKQTLSIAVSSQGTVQPRTETILITEVSGKIIELSPQFQSGGLVEKDEVLLSIDPRNYEVEVKRAEANVATAFSNLVQEKGRAAVARQDIKKYPRKYASKEAHYLALRLPQLKEAQARLDSAKADLEHANNNLDRTKIRAPYRGIIKARSVDLGQFVGSGTQLGQVFAVDFAEVRLPIPADRLNYLDLPDSHNKESAPSVIVENELGAKWQGTIVRTEGVLDERSRVLFAVAKVDDPYGVENGRDALLMGSFIKAQIGGKRIDNLIAIPRYILRTGNKVWVLDEQQRLRNRDVKILHTEGKLVYVYEGLNDGDRICLSTIPNAVAGTKVNVNATTSTSALVSANADHIADASTETNAL</sequence>